<gene>
    <name evidence="2" type="ordered locus">Os01g0239800</name>
    <name evidence="2" type="ORF">OSNPB_010239800</name>
</gene>
<accession>A0A0P0V0J6</accession>
<evidence type="ECO:0000313" key="3">
    <source>
        <dbReference type="Proteomes" id="UP000059680"/>
    </source>
</evidence>
<organism evidence="2 3">
    <name type="scientific">Oryza sativa subsp. japonica</name>
    <name type="common">Rice</name>
    <dbReference type="NCBI Taxonomy" id="39947"/>
    <lineage>
        <taxon>Eukaryota</taxon>
        <taxon>Viridiplantae</taxon>
        <taxon>Streptophyta</taxon>
        <taxon>Embryophyta</taxon>
        <taxon>Tracheophyta</taxon>
        <taxon>Spermatophyta</taxon>
        <taxon>Magnoliopsida</taxon>
        <taxon>Liliopsida</taxon>
        <taxon>Poales</taxon>
        <taxon>Poaceae</taxon>
        <taxon>BOP clade</taxon>
        <taxon>Oryzoideae</taxon>
        <taxon>Oryzeae</taxon>
        <taxon>Oryzinae</taxon>
        <taxon>Oryza</taxon>
        <taxon>Oryza sativa</taxon>
    </lineage>
</organism>
<feature type="domain" description="DUF1618" evidence="1">
    <location>
        <begin position="48"/>
        <end position="92"/>
    </location>
</feature>
<dbReference type="AlphaFoldDB" id="A0A0P0V0J6"/>
<dbReference type="PANTHER" id="PTHR33086:SF44">
    <property type="entry name" value="OS03G0683600 PROTEIN"/>
    <property type="match status" value="1"/>
</dbReference>
<dbReference type="PaxDb" id="39947-A0A0P0V0J6"/>
<dbReference type="InterPro" id="IPR011676">
    <property type="entry name" value="DUF1618"/>
</dbReference>
<dbReference type="InParanoid" id="A0A0P0V0J6"/>
<evidence type="ECO:0000313" key="2">
    <source>
        <dbReference type="EMBL" id="BAS71264.1"/>
    </source>
</evidence>
<name>A0A0P0V0J6_ORYSJ</name>
<keyword evidence="3" id="KW-1185">Reference proteome</keyword>
<sequence>MEYVPLPRVELPPEHDEDCHGCDYCAERAFVSRRCVRLSDGKFREAGTKVWTLEYAVSFADLWASESYKAAGLPEKAPVLALVHPKNPDVVYFFVEDQLVGEENLVRLKSYAPAKDLISCATRVLSQSQSR</sequence>
<reference evidence="3" key="1">
    <citation type="journal article" date="2005" name="Nature">
        <title>The map-based sequence of the rice genome.</title>
        <authorList>
            <consortium name="International rice genome sequencing project (IRGSP)"/>
            <person name="Matsumoto T."/>
            <person name="Wu J."/>
            <person name="Kanamori H."/>
            <person name="Katayose Y."/>
            <person name="Fujisawa M."/>
            <person name="Namiki N."/>
            <person name="Mizuno H."/>
            <person name="Yamamoto K."/>
            <person name="Antonio B.A."/>
            <person name="Baba T."/>
            <person name="Sakata K."/>
            <person name="Nagamura Y."/>
            <person name="Aoki H."/>
            <person name="Arikawa K."/>
            <person name="Arita K."/>
            <person name="Bito T."/>
            <person name="Chiden Y."/>
            <person name="Fujitsuka N."/>
            <person name="Fukunaka R."/>
            <person name="Hamada M."/>
            <person name="Harada C."/>
            <person name="Hayashi A."/>
            <person name="Hijishita S."/>
            <person name="Honda M."/>
            <person name="Hosokawa S."/>
            <person name="Ichikawa Y."/>
            <person name="Idonuma A."/>
            <person name="Iijima M."/>
            <person name="Ikeda M."/>
            <person name="Ikeno M."/>
            <person name="Ito K."/>
            <person name="Ito S."/>
            <person name="Ito T."/>
            <person name="Ito Y."/>
            <person name="Ito Y."/>
            <person name="Iwabuchi A."/>
            <person name="Kamiya K."/>
            <person name="Karasawa W."/>
            <person name="Kurita K."/>
            <person name="Katagiri S."/>
            <person name="Kikuta A."/>
            <person name="Kobayashi H."/>
            <person name="Kobayashi N."/>
            <person name="Machita K."/>
            <person name="Maehara T."/>
            <person name="Masukawa M."/>
            <person name="Mizubayashi T."/>
            <person name="Mukai Y."/>
            <person name="Nagasaki H."/>
            <person name="Nagata Y."/>
            <person name="Naito S."/>
            <person name="Nakashima M."/>
            <person name="Nakama Y."/>
            <person name="Nakamichi Y."/>
            <person name="Nakamura M."/>
            <person name="Meguro A."/>
            <person name="Negishi M."/>
            <person name="Ohta I."/>
            <person name="Ohta T."/>
            <person name="Okamoto M."/>
            <person name="Ono N."/>
            <person name="Saji S."/>
            <person name="Sakaguchi M."/>
            <person name="Sakai K."/>
            <person name="Shibata M."/>
            <person name="Shimokawa T."/>
            <person name="Song J."/>
            <person name="Takazaki Y."/>
            <person name="Terasawa K."/>
            <person name="Tsugane M."/>
            <person name="Tsuji K."/>
            <person name="Ueda S."/>
            <person name="Waki K."/>
            <person name="Yamagata H."/>
            <person name="Yamamoto M."/>
            <person name="Yamamoto S."/>
            <person name="Yamane H."/>
            <person name="Yoshiki S."/>
            <person name="Yoshihara R."/>
            <person name="Yukawa K."/>
            <person name="Zhong H."/>
            <person name="Yano M."/>
            <person name="Yuan Q."/>
            <person name="Ouyang S."/>
            <person name="Liu J."/>
            <person name="Jones K.M."/>
            <person name="Gansberger K."/>
            <person name="Moffat K."/>
            <person name="Hill J."/>
            <person name="Bera J."/>
            <person name="Fadrosh D."/>
            <person name="Jin S."/>
            <person name="Johri S."/>
            <person name="Kim M."/>
            <person name="Overton L."/>
            <person name="Reardon M."/>
            <person name="Tsitrin T."/>
            <person name="Vuong H."/>
            <person name="Weaver B."/>
            <person name="Ciecko A."/>
            <person name="Tallon L."/>
            <person name="Jackson J."/>
            <person name="Pai G."/>
            <person name="Aken S.V."/>
            <person name="Utterback T."/>
            <person name="Reidmuller S."/>
            <person name="Feldblyum T."/>
            <person name="Hsiao J."/>
            <person name="Zismann V."/>
            <person name="Iobst S."/>
            <person name="de Vazeille A.R."/>
            <person name="Buell C.R."/>
            <person name="Ying K."/>
            <person name="Li Y."/>
            <person name="Lu T."/>
            <person name="Huang Y."/>
            <person name="Zhao Q."/>
            <person name="Feng Q."/>
            <person name="Zhang L."/>
            <person name="Zhu J."/>
            <person name="Weng Q."/>
            <person name="Mu J."/>
            <person name="Lu Y."/>
            <person name="Fan D."/>
            <person name="Liu Y."/>
            <person name="Guan J."/>
            <person name="Zhang Y."/>
            <person name="Yu S."/>
            <person name="Liu X."/>
            <person name="Zhang Y."/>
            <person name="Hong G."/>
            <person name="Han B."/>
            <person name="Choisne N."/>
            <person name="Demange N."/>
            <person name="Orjeda G."/>
            <person name="Samain S."/>
            <person name="Cattolico L."/>
            <person name="Pelletier E."/>
            <person name="Couloux A."/>
            <person name="Segurens B."/>
            <person name="Wincker P."/>
            <person name="D'Hont A."/>
            <person name="Scarpelli C."/>
            <person name="Weissenbach J."/>
            <person name="Salanoubat M."/>
            <person name="Quetier F."/>
            <person name="Yu Y."/>
            <person name="Kim H.R."/>
            <person name="Rambo T."/>
            <person name="Currie J."/>
            <person name="Collura K."/>
            <person name="Luo M."/>
            <person name="Yang T."/>
            <person name="Ammiraju J.S.S."/>
            <person name="Engler F."/>
            <person name="Soderlund C."/>
            <person name="Wing R.A."/>
            <person name="Palmer L.E."/>
            <person name="de la Bastide M."/>
            <person name="Spiegel L."/>
            <person name="Nascimento L."/>
            <person name="Zutavern T."/>
            <person name="O'Shaughnessy A."/>
            <person name="Dike S."/>
            <person name="Dedhia N."/>
            <person name="Preston R."/>
            <person name="Balija V."/>
            <person name="McCombie W.R."/>
            <person name="Chow T."/>
            <person name="Chen H."/>
            <person name="Chung M."/>
            <person name="Chen C."/>
            <person name="Shaw J."/>
            <person name="Wu H."/>
            <person name="Hsiao K."/>
            <person name="Chao Y."/>
            <person name="Chu M."/>
            <person name="Cheng C."/>
            <person name="Hour A."/>
            <person name="Lee P."/>
            <person name="Lin S."/>
            <person name="Lin Y."/>
            <person name="Liou J."/>
            <person name="Liu S."/>
            <person name="Hsing Y."/>
            <person name="Raghuvanshi S."/>
            <person name="Mohanty A."/>
            <person name="Bharti A.K."/>
            <person name="Gaur A."/>
            <person name="Gupta V."/>
            <person name="Kumar D."/>
            <person name="Ravi V."/>
            <person name="Vij S."/>
            <person name="Kapur A."/>
            <person name="Khurana P."/>
            <person name="Khurana P."/>
            <person name="Khurana J.P."/>
            <person name="Tyagi A.K."/>
            <person name="Gaikwad K."/>
            <person name="Singh A."/>
            <person name="Dalal V."/>
            <person name="Srivastava S."/>
            <person name="Dixit A."/>
            <person name="Pal A.K."/>
            <person name="Ghazi I.A."/>
            <person name="Yadav M."/>
            <person name="Pandit A."/>
            <person name="Bhargava A."/>
            <person name="Sureshbabu K."/>
            <person name="Batra K."/>
            <person name="Sharma T.R."/>
            <person name="Mohapatra T."/>
            <person name="Singh N.K."/>
            <person name="Messing J."/>
            <person name="Nelson A.B."/>
            <person name="Fuks G."/>
            <person name="Kavchok S."/>
            <person name="Keizer G."/>
            <person name="Linton E."/>
            <person name="Llaca V."/>
            <person name="Song R."/>
            <person name="Tanyolac B."/>
            <person name="Young S."/>
            <person name="Ho-Il K."/>
            <person name="Hahn J.H."/>
            <person name="Sangsakoo G."/>
            <person name="Vanavichit A."/>
            <person name="de Mattos Luiz.A.T."/>
            <person name="Zimmer P.D."/>
            <person name="Malone G."/>
            <person name="Dellagostin O."/>
            <person name="de Oliveira A.C."/>
            <person name="Bevan M."/>
            <person name="Bancroft I."/>
            <person name="Minx P."/>
            <person name="Cordum H."/>
            <person name="Wilson R."/>
            <person name="Cheng Z."/>
            <person name="Jin W."/>
            <person name="Jiang J."/>
            <person name="Leong S.A."/>
            <person name="Iwama H."/>
            <person name="Gojobori T."/>
            <person name="Itoh T."/>
            <person name="Niimura Y."/>
            <person name="Fujii Y."/>
            <person name="Habara T."/>
            <person name="Sakai H."/>
            <person name="Sato Y."/>
            <person name="Wilson G."/>
            <person name="Kumar K."/>
            <person name="McCouch S."/>
            <person name="Juretic N."/>
            <person name="Hoen D."/>
            <person name="Wright S."/>
            <person name="Bruskiewich R."/>
            <person name="Bureau T."/>
            <person name="Miyao A."/>
            <person name="Hirochika H."/>
            <person name="Nishikawa T."/>
            <person name="Kadowaki K."/>
            <person name="Sugiura M."/>
            <person name="Burr B."/>
            <person name="Sasaki T."/>
        </authorList>
    </citation>
    <scope>NUCLEOTIDE SEQUENCE [LARGE SCALE GENOMIC DNA]</scope>
    <source>
        <strain evidence="3">cv. Nipponbare</strain>
    </source>
</reference>
<reference evidence="2 3" key="2">
    <citation type="journal article" date="2013" name="Plant Cell Physiol.">
        <title>Rice Annotation Project Database (RAP-DB): an integrative and interactive database for rice genomics.</title>
        <authorList>
            <person name="Sakai H."/>
            <person name="Lee S.S."/>
            <person name="Tanaka T."/>
            <person name="Numa H."/>
            <person name="Kim J."/>
            <person name="Kawahara Y."/>
            <person name="Wakimoto H."/>
            <person name="Yang C.C."/>
            <person name="Iwamoto M."/>
            <person name="Abe T."/>
            <person name="Yamada Y."/>
            <person name="Muto A."/>
            <person name="Inokuchi H."/>
            <person name="Ikemura T."/>
            <person name="Matsumoto T."/>
            <person name="Sasaki T."/>
            <person name="Itoh T."/>
        </authorList>
    </citation>
    <scope>NUCLEOTIDE SEQUENCE [LARGE SCALE GENOMIC DNA]</scope>
    <source>
        <strain evidence="3">cv. Nipponbare</strain>
    </source>
</reference>
<dbReference type="Pfam" id="PF07762">
    <property type="entry name" value="DUF1618"/>
    <property type="match status" value="1"/>
</dbReference>
<proteinExistence type="predicted"/>
<dbReference type="EMBL" id="AP014957">
    <property type="protein sequence ID" value="BAS71264.1"/>
    <property type="molecule type" value="Genomic_DNA"/>
</dbReference>
<evidence type="ECO:0000259" key="1">
    <source>
        <dbReference type="Pfam" id="PF07762"/>
    </source>
</evidence>
<dbReference type="FunCoup" id="A0A0P0V0J6">
    <property type="interactions" value="182"/>
</dbReference>
<dbReference type="PANTHER" id="PTHR33086">
    <property type="entry name" value="OS05G0468200 PROTEIN-RELATED"/>
    <property type="match status" value="1"/>
</dbReference>
<reference evidence="2 3" key="3">
    <citation type="journal article" date="2013" name="Rice">
        <title>Improvement of the Oryza sativa Nipponbare reference genome using next generation sequence and optical map data.</title>
        <authorList>
            <person name="Kawahara Y."/>
            <person name="de la Bastide M."/>
            <person name="Hamilton J.P."/>
            <person name="Kanamori H."/>
            <person name="McCombie W.R."/>
            <person name="Ouyang S."/>
            <person name="Schwartz D.C."/>
            <person name="Tanaka T."/>
            <person name="Wu J."/>
            <person name="Zhou S."/>
            <person name="Childs K.L."/>
            <person name="Davidson R.M."/>
            <person name="Lin H."/>
            <person name="Quesada-Ocampo L."/>
            <person name="Vaillancourt B."/>
            <person name="Sakai H."/>
            <person name="Lee S.S."/>
            <person name="Kim J."/>
            <person name="Numa H."/>
            <person name="Itoh T."/>
            <person name="Buell C.R."/>
            <person name="Matsumoto T."/>
        </authorList>
    </citation>
    <scope>NUCLEOTIDE SEQUENCE [LARGE SCALE GENOMIC DNA]</scope>
    <source>
        <strain evidence="3">cv. Nipponbare</strain>
    </source>
</reference>
<protein>
    <submittedName>
        <fullName evidence="2">Os01g0239800 protein</fullName>
    </submittedName>
</protein>
<dbReference type="Proteomes" id="UP000059680">
    <property type="component" value="Chromosome 1"/>
</dbReference>